<name>A0ABM9NF07_9GAMM</name>
<evidence type="ECO:0000256" key="1">
    <source>
        <dbReference type="ARBA" id="ARBA00008061"/>
    </source>
</evidence>
<accession>A0ABM9NF07</accession>
<sequence>MAADAPSPATPPPWAWWQRGVIYQIYPRSFQDSDGDGVGDLAGILRRLDYLESLAIDCVWLSPIFPSPMRDFGYDVTDYTGVDPLFGTLEDFDRLLKALHDRGIKLVLDFVPNHTSDQHPWFQESRSSRYNPKRHWYLWRDPGPDGGPPNNWLSFFGGPAWSYDPGTGQYYLHQFAREQPELNYRNPEVLEAMRHCLRFWLERGVDGFRVDVIWLLIKDDQFRDEPVDPHWDGYHPHGRLKHIYTANRPEVHAIVRAFRALLDEYGERVLIGETNVPNDQLVQYYGAKLDECQLPFNFQLAYTEWQAPAVRALVHRYYAALPPGAWPNWLLGSHDLPRLATRLGSAQARVATLLLLTLWGTPTWYYGDELGLTNVPIPPEQVRDPQALNQPHLADRLGRDPQRTPLPWDGSANGGFAPPGATPWLPLGADYRERNVAAESADPRSMLSLFRALTRLRRATPALQVGAYAAVESGAEEVFAYSRELDEERYLIVLNFGGRGYRLDLRSVGAGARILLSTGLERCGRVPLGSLELAPHEGLVLYVEAPRWSATTERHRPRTLP</sequence>
<dbReference type="PANTHER" id="PTHR10357:SF179">
    <property type="entry name" value="NEUTRAL AND BASIC AMINO ACID TRANSPORT PROTEIN RBAT"/>
    <property type="match status" value="1"/>
</dbReference>
<dbReference type="PANTHER" id="PTHR10357">
    <property type="entry name" value="ALPHA-AMYLASE FAMILY MEMBER"/>
    <property type="match status" value="1"/>
</dbReference>
<dbReference type="GO" id="GO:0004558">
    <property type="term" value="F:alpha-1,4-glucosidase activity"/>
    <property type="evidence" value="ECO:0007669"/>
    <property type="project" value="UniProtKB-EC"/>
</dbReference>
<dbReference type="EC" id="3.2.1.20" evidence="3"/>
<gene>
    <name evidence="3" type="primary">aglA</name>
    <name evidence="3" type="ORF">MECH1_V1_0410</name>
</gene>
<evidence type="ECO:0000259" key="2">
    <source>
        <dbReference type="SMART" id="SM00642"/>
    </source>
</evidence>
<proteinExistence type="inferred from homology"/>
<dbReference type="Gene3D" id="2.60.40.1180">
    <property type="entry name" value="Golgi alpha-mannosidase II"/>
    <property type="match status" value="1"/>
</dbReference>
<dbReference type="InterPro" id="IPR006047">
    <property type="entry name" value="GH13_cat_dom"/>
</dbReference>
<dbReference type="InterPro" id="IPR045857">
    <property type="entry name" value="O16G_dom_2"/>
</dbReference>
<dbReference type="Pfam" id="PF00128">
    <property type="entry name" value="Alpha-amylase"/>
    <property type="match status" value="1"/>
</dbReference>
<keyword evidence="4" id="KW-1185">Reference proteome</keyword>
<dbReference type="EMBL" id="OZ026884">
    <property type="protein sequence ID" value="CAL1239186.1"/>
    <property type="molecule type" value="Genomic_DNA"/>
</dbReference>
<dbReference type="SMART" id="SM00642">
    <property type="entry name" value="Aamy"/>
    <property type="match status" value="1"/>
</dbReference>
<dbReference type="InterPro" id="IPR013780">
    <property type="entry name" value="Glyco_hydro_b"/>
</dbReference>
<dbReference type="Gene3D" id="3.20.20.80">
    <property type="entry name" value="Glycosidases"/>
    <property type="match status" value="1"/>
</dbReference>
<dbReference type="SUPFAM" id="SSF51011">
    <property type="entry name" value="Glycosyl hydrolase domain"/>
    <property type="match status" value="1"/>
</dbReference>
<dbReference type="SUPFAM" id="SSF51445">
    <property type="entry name" value="(Trans)glycosidases"/>
    <property type="match status" value="1"/>
</dbReference>
<organism evidence="3 4">
    <name type="scientific">Candidatus Methylocalor cossyra</name>
    <dbReference type="NCBI Taxonomy" id="3108543"/>
    <lineage>
        <taxon>Bacteria</taxon>
        <taxon>Pseudomonadati</taxon>
        <taxon>Pseudomonadota</taxon>
        <taxon>Gammaproteobacteria</taxon>
        <taxon>Methylococcales</taxon>
        <taxon>Methylococcaceae</taxon>
        <taxon>Candidatus Methylocalor</taxon>
    </lineage>
</organism>
<dbReference type="Gene3D" id="3.90.400.10">
    <property type="entry name" value="Oligo-1,6-glucosidase, Domain 2"/>
    <property type="match status" value="1"/>
</dbReference>
<protein>
    <submittedName>
        <fullName evidence="3">Alpha-glucosidase</fullName>
        <ecNumber evidence="3">3.2.1.20</ecNumber>
    </submittedName>
</protein>
<dbReference type="InterPro" id="IPR017853">
    <property type="entry name" value="GH"/>
</dbReference>
<dbReference type="RefSeq" id="WP_348758771.1">
    <property type="nucleotide sequence ID" value="NZ_OZ026884.1"/>
</dbReference>
<feature type="domain" description="Glycosyl hydrolase family 13 catalytic" evidence="2">
    <location>
        <begin position="24"/>
        <end position="403"/>
    </location>
</feature>
<comment type="similarity">
    <text evidence="1">Belongs to the glycosyl hydrolase 13 family.</text>
</comment>
<keyword evidence="3" id="KW-0378">Hydrolase</keyword>
<keyword evidence="3" id="KW-0326">Glycosidase</keyword>
<evidence type="ECO:0000313" key="4">
    <source>
        <dbReference type="Proteomes" id="UP001497493"/>
    </source>
</evidence>
<reference evidence="3 4" key="1">
    <citation type="submission" date="2024-04" db="EMBL/GenBank/DDBJ databases">
        <authorList>
            <person name="Cremers G."/>
        </authorList>
    </citation>
    <scope>NUCLEOTIDE SEQUENCE [LARGE SCALE GENOMIC DNA]</scope>
    <source>
        <strain evidence="3">MeCH1-AG</strain>
    </source>
</reference>
<dbReference type="CDD" id="cd11331">
    <property type="entry name" value="AmyAc_OligoGlu_like"/>
    <property type="match status" value="1"/>
</dbReference>
<evidence type="ECO:0000313" key="3">
    <source>
        <dbReference type="EMBL" id="CAL1239186.1"/>
    </source>
</evidence>
<dbReference type="Proteomes" id="UP001497493">
    <property type="component" value="Chromosome"/>
</dbReference>